<name>A0A9W6CVJ8_9BACT</name>
<reference evidence="2" key="1">
    <citation type="submission" date="2022-12" db="EMBL/GenBank/DDBJ databases">
        <title>Reference genome sequencing for broad-spectrum identification of bacterial and archaeal isolates by mass spectrometry.</title>
        <authorList>
            <person name="Sekiguchi Y."/>
            <person name="Tourlousse D.M."/>
        </authorList>
    </citation>
    <scope>NUCLEOTIDE SEQUENCE</scope>
    <source>
        <strain evidence="2">ASRB1</strain>
    </source>
</reference>
<evidence type="ECO:0000256" key="1">
    <source>
        <dbReference type="SAM" id="MobiDB-lite"/>
    </source>
</evidence>
<evidence type="ECO:0000313" key="2">
    <source>
        <dbReference type="EMBL" id="GLI33329.1"/>
    </source>
</evidence>
<comment type="caution">
    <text evidence="2">The sequence shown here is derived from an EMBL/GenBank/DDBJ whole genome shotgun (WGS) entry which is preliminary data.</text>
</comment>
<proteinExistence type="predicted"/>
<sequence>MKRKENPVPTENLSHEATGEEATGENKMDLPAGKMGAGSNERIYVMEDGRLQPFASEDYTVSTLYQVVESFSVECKLVRPEDPSNVVYEGKKPSKKTLPVVVTKKGESLIMESWESLESKPEQLTEAIEVIGVMPVKKIFVLRKNIQKF</sequence>
<feature type="compositionally biased region" description="Basic and acidic residues" evidence="1">
    <location>
        <begin position="13"/>
        <end position="28"/>
    </location>
</feature>
<keyword evidence="3" id="KW-1185">Reference proteome</keyword>
<protein>
    <submittedName>
        <fullName evidence="2">Uncharacterized protein</fullName>
    </submittedName>
</protein>
<evidence type="ECO:0000313" key="3">
    <source>
        <dbReference type="Proteomes" id="UP001144372"/>
    </source>
</evidence>
<gene>
    <name evidence="2" type="ORF">DAMNIGENAA_07620</name>
</gene>
<dbReference type="Proteomes" id="UP001144372">
    <property type="component" value="Unassembled WGS sequence"/>
</dbReference>
<accession>A0A9W6CVJ8</accession>
<dbReference type="RefSeq" id="WP_281792341.1">
    <property type="nucleotide sequence ID" value="NZ_BSDR01000001.1"/>
</dbReference>
<feature type="region of interest" description="Disordered" evidence="1">
    <location>
        <begin position="1"/>
        <end position="36"/>
    </location>
</feature>
<dbReference type="AlphaFoldDB" id="A0A9W6CVJ8"/>
<dbReference type="EMBL" id="BSDR01000001">
    <property type="protein sequence ID" value="GLI33329.1"/>
    <property type="molecule type" value="Genomic_DNA"/>
</dbReference>
<organism evidence="2 3">
    <name type="scientific">Desulforhabdus amnigena</name>
    <dbReference type="NCBI Taxonomy" id="40218"/>
    <lineage>
        <taxon>Bacteria</taxon>
        <taxon>Pseudomonadati</taxon>
        <taxon>Thermodesulfobacteriota</taxon>
        <taxon>Syntrophobacteria</taxon>
        <taxon>Syntrophobacterales</taxon>
        <taxon>Syntrophobacteraceae</taxon>
        <taxon>Desulforhabdus</taxon>
    </lineage>
</organism>